<dbReference type="SUPFAM" id="SSF75304">
    <property type="entry name" value="Amidase signature (AS) enzymes"/>
    <property type="match status" value="1"/>
</dbReference>
<dbReference type="AlphaFoldDB" id="A0A1F4YFA3"/>
<evidence type="ECO:0000256" key="6">
    <source>
        <dbReference type="ARBA" id="ARBA00047407"/>
    </source>
</evidence>
<dbReference type="Proteomes" id="UP000178176">
    <property type="component" value="Unassembled WGS sequence"/>
</dbReference>
<dbReference type="InterPro" id="IPR020556">
    <property type="entry name" value="Amidase_CS"/>
</dbReference>
<dbReference type="GO" id="GO:0005524">
    <property type="term" value="F:ATP binding"/>
    <property type="evidence" value="ECO:0007669"/>
    <property type="project" value="UniProtKB-KW"/>
</dbReference>
<keyword evidence="4 7" id="KW-0067">ATP-binding</keyword>
<dbReference type="PANTHER" id="PTHR11895:SF7">
    <property type="entry name" value="GLUTAMYL-TRNA(GLN) AMIDOTRANSFERASE SUBUNIT A, MITOCHONDRIAL"/>
    <property type="match status" value="1"/>
</dbReference>
<dbReference type="GO" id="GO:0030956">
    <property type="term" value="C:glutamyl-tRNA(Gln) amidotransferase complex"/>
    <property type="evidence" value="ECO:0007669"/>
    <property type="project" value="InterPro"/>
</dbReference>
<gene>
    <name evidence="7" type="primary">gatA</name>
    <name evidence="9" type="ORF">A2876_03500</name>
</gene>
<reference evidence="9 10" key="1">
    <citation type="journal article" date="2016" name="Nat. Commun.">
        <title>Thousands of microbial genomes shed light on interconnected biogeochemical processes in an aquifer system.</title>
        <authorList>
            <person name="Anantharaman K."/>
            <person name="Brown C.T."/>
            <person name="Hug L.A."/>
            <person name="Sharon I."/>
            <person name="Castelle C.J."/>
            <person name="Probst A.J."/>
            <person name="Thomas B.C."/>
            <person name="Singh A."/>
            <person name="Wilkins M.J."/>
            <person name="Karaoz U."/>
            <person name="Brodie E.L."/>
            <person name="Williams K.H."/>
            <person name="Hubbard S.S."/>
            <person name="Banfield J.F."/>
        </authorList>
    </citation>
    <scope>NUCLEOTIDE SEQUENCE [LARGE SCALE GENOMIC DNA]</scope>
</reference>
<dbReference type="EC" id="6.3.5.7" evidence="7"/>
<evidence type="ECO:0000256" key="2">
    <source>
        <dbReference type="ARBA" id="ARBA00022598"/>
    </source>
</evidence>
<dbReference type="InterPro" id="IPR004412">
    <property type="entry name" value="GatA"/>
</dbReference>
<sequence length="451" mass="48429">MLNKLTLTQALTGLKKKEFSSPELVQACLNEIEKEDSKIHAFLHINPNALSQAQKADINLPLGGIPIAVKDNFLTMGLPTTAASKVLQGYLPHYESTVTRTLKSAGAIIIGKTNMDAWAHGSSTETSDYGPTLNPHNTDYLPGGSSGGSAAAVAAHMCIAAIGSETAGSIRLPAAWCGVVGFKPSYGRVSRYGVIAMASSTDSPGPLTKSVADSALLTQIIAGHDPYDATTSPLPTPDYHRHLQQPLKHLKIGLPKEYLEVMQPQSRDLVLQAVKKMASLGHTIEETSLIHPKYSIGVYTIIQRSEVSSNLARYDGIRYGLDRSHFSDEAKRRIMLGTYALSSGYYDQYYTRAQKVRTLIIQDFHSSFQKYDLLIDPASPGPALKLGAAANDPMFGEMQDILVEPSSIAGLTGISLSCGQINGLPVSFGLIGPQFSESLVLQAAHAYESAI</sequence>
<feature type="domain" description="Amidase" evidence="8">
    <location>
        <begin position="23"/>
        <end position="441"/>
    </location>
</feature>
<dbReference type="Gene3D" id="3.90.1300.10">
    <property type="entry name" value="Amidase signature (AS) domain"/>
    <property type="match status" value="1"/>
</dbReference>
<evidence type="ECO:0000313" key="10">
    <source>
        <dbReference type="Proteomes" id="UP000178176"/>
    </source>
</evidence>
<dbReference type="InterPro" id="IPR023631">
    <property type="entry name" value="Amidase_dom"/>
</dbReference>
<feature type="active site" description="Charge relay system" evidence="7">
    <location>
        <position position="70"/>
    </location>
</feature>
<proteinExistence type="inferred from homology"/>
<name>A0A1F4YFA3_9BACT</name>
<organism evidence="9 10">
    <name type="scientific">Candidatus Amesbacteria bacterium RIFCSPHIGHO2_01_FULL_48_32b</name>
    <dbReference type="NCBI Taxonomy" id="1797253"/>
    <lineage>
        <taxon>Bacteria</taxon>
        <taxon>Candidatus Amesiibacteriota</taxon>
    </lineage>
</organism>
<comment type="catalytic activity">
    <reaction evidence="6 7">
        <text>L-glutamyl-tRNA(Gln) + L-glutamine + ATP + H2O = L-glutaminyl-tRNA(Gln) + L-glutamate + ADP + phosphate + H(+)</text>
        <dbReference type="Rhea" id="RHEA:17521"/>
        <dbReference type="Rhea" id="RHEA-COMP:9681"/>
        <dbReference type="Rhea" id="RHEA-COMP:9684"/>
        <dbReference type="ChEBI" id="CHEBI:15377"/>
        <dbReference type="ChEBI" id="CHEBI:15378"/>
        <dbReference type="ChEBI" id="CHEBI:29985"/>
        <dbReference type="ChEBI" id="CHEBI:30616"/>
        <dbReference type="ChEBI" id="CHEBI:43474"/>
        <dbReference type="ChEBI" id="CHEBI:58359"/>
        <dbReference type="ChEBI" id="CHEBI:78520"/>
        <dbReference type="ChEBI" id="CHEBI:78521"/>
        <dbReference type="ChEBI" id="CHEBI:456216"/>
        <dbReference type="EC" id="6.3.5.7"/>
    </reaction>
</comment>
<evidence type="ECO:0000256" key="7">
    <source>
        <dbReference type="HAMAP-Rule" id="MF_00120"/>
    </source>
</evidence>
<keyword evidence="5 7" id="KW-0648">Protein biosynthesis</keyword>
<comment type="caution">
    <text evidence="9">The sequence shown here is derived from an EMBL/GenBank/DDBJ whole genome shotgun (WGS) entry which is preliminary data.</text>
</comment>
<evidence type="ECO:0000256" key="3">
    <source>
        <dbReference type="ARBA" id="ARBA00022741"/>
    </source>
</evidence>
<keyword evidence="3 7" id="KW-0547">Nucleotide-binding</keyword>
<protein>
    <recommendedName>
        <fullName evidence="7">Glutamyl-tRNA(Gln) amidotransferase subunit A</fullName>
        <shortName evidence="7">Glu-ADT subunit A</shortName>
        <ecNumber evidence="7">6.3.5.7</ecNumber>
    </recommendedName>
</protein>
<accession>A0A1F4YFA3</accession>
<feature type="active site" description="Charge relay system" evidence="7">
    <location>
        <position position="145"/>
    </location>
</feature>
<dbReference type="EMBL" id="MEXH01000010">
    <property type="protein sequence ID" value="OGC92669.1"/>
    <property type="molecule type" value="Genomic_DNA"/>
</dbReference>
<evidence type="ECO:0000259" key="8">
    <source>
        <dbReference type="Pfam" id="PF01425"/>
    </source>
</evidence>
<evidence type="ECO:0000256" key="1">
    <source>
        <dbReference type="ARBA" id="ARBA00008069"/>
    </source>
</evidence>
<dbReference type="HAMAP" id="MF_00120">
    <property type="entry name" value="GatA"/>
    <property type="match status" value="1"/>
</dbReference>
<dbReference type="InterPro" id="IPR036928">
    <property type="entry name" value="AS_sf"/>
</dbReference>
<comment type="similarity">
    <text evidence="1 7">Belongs to the amidase family. GatA subfamily.</text>
</comment>
<keyword evidence="2 7" id="KW-0436">Ligase</keyword>
<dbReference type="NCBIfam" id="TIGR00132">
    <property type="entry name" value="gatA"/>
    <property type="match status" value="1"/>
</dbReference>
<evidence type="ECO:0000256" key="4">
    <source>
        <dbReference type="ARBA" id="ARBA00022840"/>
    </source>
</evidence>
<dbReference type="GO" id="GO:0050567">
    <property type="term" value="F:glutaminyl-tRNA synthase (glutamine-hydrolyzing) activity"/>
    <property type="evidence" value="ECO:0007669"/>
    <property type="project" value="UniProtKB-UniRule"/>
</dbReference>
<feature type="active site" description="Acyl-ester intermediate" evidence="7">
    <location>
        <position position="169"/>
    </location>
</feature>
<dbReference type="PROSITE" id="PS00571">
    <property type="entry name" value="AMIDASES"/>
    <property type="match status" value="1"/>
</dbReference>
<dbReference type="Pfam" id="PF01425">
    <property type="entry name" value="Amidase"/>
    <property type="match status" value="1"/>
</dbReference>
<evidence type="ECO:0000256" key="5">
    <source>
        <dbReference type="ARBA" id="ARBA00022917"/>
    </source>
</evidence>
<dbReference type="GO" id="GO:0006412">
    <property type="term" value="P:translation"/>
    <property type="evidence" value="ECO:0007669"/>
    <property type="project" value="UniProtKB-UniRule"/>
</dbReference>
<dbReference type="PANTHER" id="PTHR11895">
    <property type="entry name" value="TRANSAMIDASE"/>
    <property type="match status" value="1"/>
</dbReference>
<dbReference type="InterPro" id="IPR000120">
    <property type="entry name" value="Amidase"/>
</dbReference>
<comment type="subunit">
    <text evidence="7">Heterotrimer of A, B and C subunits.</text>
</comment>
<comment type="function">
    <text evidence="7">Allows the formation of correctly charged Gln-tRNA(Gln) through the transamidation of misacylated Glu-tRNA(Gln) in organisms which lack glutaminyl-tRNA synthetase. The reaction takes place in the presence of glutamine and ATP through an activated gamma-phospho-Glu-tRNA(Gln).</text>
</comment>
<evidence type="ECO:0000313" key="9">
    <source>
        <dbReference type="EMBL" id="OGC92669.1"/>
    </source>
</evidence>